<evidence type="ECO:0000313" key="10">
    <source>
        <dbReference type="Proteomes" id="UP001215461"/>
    </source>
</evidence>
<dbReference type="AlphaFoldDB" id="A0ABD4XI81"/>
<dbReference type="SUPFAM" id="SSF55060">
    <property type="entry name" value="GHMP Kinase, C-terminal domain"/>
    <property type="match status" value="1"/>
</dbReference>
<dbReference type="InterPro" id="IPR020568">
    <property type="entry name" value="Ribosomal_Su5_D2-typ_SF"/>
</dbReference>
<keyword evidence="3 9" id="KW-0808">Transferase</keyword>
<dbReference type="Pfam" id="PF08544">
    <property type="entry name" value="GHMP_kinases_C"/>
    <property type="match status" value="1"/>
</dbReference>
<comment type="pathway">
    <text evidence="1">Isoprenoid biosynthesis; isopentenyl diphosphate biosynthesis via mevalonate pathway; isopentenyl diphosphate from (R)-mevalonate: step 2/3.</text>
</comment>
<evidence type="ECO:0000259" key="7">
    <source>
        <dbReference type="Pfam" id="PF00288"/>
    </source>
</evidence>
<dbReference type="InterPro" id="IPR006204">
    <property type="entry name" value="GHMP_kinase_N_dom"/>
</dbReference>
<evidence type="ECO:0000256" key="5">
    <source>
        <dbReference type="ARBA" id="ARBA00022777"/>
    </source>
</evidence>
<dbReference type="InterPro" id="IPR005917">
    <property type="entry name" value="Pmev_kinase_bact"/>
</dbReference>
<evidence type="ECO:0000256" key="3">
    <source>
        <dbReference type="ARBA" id="ARBA00022679"/>
    </source>
</evidence>
<dbReference type="NCBIfam" id="TIGR01220">
    <property type="entry name" value="Pmev_kin_Gr_pos"/>
    <property type="match status" value="1"/>
</dbReference>
<evidence type="ECO:0000313" key="9">
    <source>
        <dbReference type="EMBL" id="MDF8370796.1"/>
    </source>
</evidence>
<protein>
    <recommendedName>
        <fullName evidence="2">phosphomevalonate kinase</fullName>
        <ecNumber evidence="2">2.7.4.2</ecNumber>
    </recommendedName>
</protein>
<dbReference type="RefSeq" id="WP_164222962.1">
    <property type="nucleotide sequence ID" value="NZ_CAXLJE010000002.1"/>
</dbReference>
<evidence type="ECO:0000259" key="8">
    <source>
        <dbReference type="Pfam" id="PF08544"/>
    </source>
</evidence>
<sequence length="355" mass="39090">MIATAKAPGKLYLAGEYSITLPNQSAIIVAIDKYITATIDKIDVQEIQLNSDQLGDLTIPVEQLDQISYPDDWQLVIRTIQVLNKYHFDDTSAFPGIKVTLTSDLTFEGKKLGLGSSAAVVMSIIKAFHKLLNLKLTEQQQFKLGALVMLTLPHFDKGSMGDLAAATYGGVIAYRKFDDQFVKQLIQQNSDYETIISTPWPYLDVQQLNWPSEWQLLVGWTGKVADTQKLLETVSSAEQVKAKEMLALQTRDIITNISMGINNADYSLIGINIFYNLTFLMTYTHQVGINYLTEDLSNAISEAVDLDVAAKVSGAGGGDNAIAIADNDEVAEKLRQAWQNEGIIPLPLNIALLGE</sequence>
<dbReference type="EC" id="2.7.4.2" evidence="2"/>
<keyword evidence="6" id="KW-0067">ATP-binding</keyword>
<dbReference type="PANTHER" id="PTHR31814">
    <property type="match status" value="1"/>
</dbReference>
<dbReference type="GO" id="GO:0004631">
    <property type="term" value="F:phosphomevalonate kinase activity"/>
    <property type="evidence" value="ECO:0007669"/>
    <property type="project" value="UniProtKB-EC"/>
</dbReference>
<gene>
    <name evidence="9" type="ORF">G9403_03860</name>
</gene>
<dbReference type="Pfam" id="PF00288">
    <property type="entry name" value="GHMP_kinases_N"/>
    <property type="match status" value="1"/>
</dbReference>
<evidence type="ECO:0000256" key="6">
    <source>
        <dbReference type="ARBA" id="ARBA00022840"/>
    </source>
</evidence>
<dbReference type="SUPFAM" id="SSF54211">
    <property type="entry name" value="Ribosomal protein S5 domain 2-like"/>
    <property type="match status" value="1"/>
</dbReference>
<accession>A0ABD4XI81</accession>
<feature type="domain" description="GHMP kinase C-terminal" evidence="8">
    <location>
        <begin position="266"/>
        <end position="342"/>
    </location>
</feature>
<keyword evidence="4" id="KW-0547">Nucleotide-binding</keyword>
<dbReference type="InterPro" id="IPR035102">
    <property type="entry name" value="Phosphomevalonate_kinase"/>
</dbReference>
<keyword evidence="5 9" id="KW-0418">Kinase</keyword>
<comment type="caution">
    <text evidence="9">The sequence shown here is derived from an EMBL/GenBank/DDBJ whole genome shotgun (WGS) entry which is preliminary data.</text>
</comment>
<dbReference type="PANTHER" id="PTHR31814:SF2">
    <property type="entry name" value="PHOSPHOMEVALONATE KINASE"/>
    <property type="match status" value="1"/>
</dbReference>
<name>A0ABD4XI81_WEIPA</name>
<evidence type="ECO:0000256" key="4">
    <source>
        <dbReference type="ARBA" id="ARBA00022741"/>
    </source>
</evidence>
<dbReference type="GO" id="GO:0005524">
    <property type="term" value="F:ATP binding"/>
    <property type="evidence" value="ECO:0007669"/>
    <property type="project" value="UniProtKB-KW"/>
</dbReference>
<dbReference type="Gene3D" id="3.30.230.10">
    <property type="match status" value="1"/>
</dbReference>
<evidence type="ECO:0000256" key="1">
    <source>
        <dbReference type="ARBA" id="ARBA00005017"/>
    </source>
</evidence>
<proteinExistence type="predicted"/>
<organism evidence="9 10">
    <name type="scientific">Weissella paramesenteroides</name>
    <name type="common">Leuconostoc paramesenteroides</name>
    <dbReference type="NCBI Taxonomy" id="1249"/>
    <lineage>
        <taxon>Bacteria</taxon>
        <taxon>Bacillati</taxon>
        <taxon>Bacillota</taxon>
        <taxon>Bacilli</taxon>
        <taxon>Lactobacillales</taxon>
        <taxon>Lactobacillaceae</taxon>
        <taxon>Weissella</taxon>
    </lineage>
</organism>
<reference evidence="9 10" key="1">
    <citation type="submission" date="2020-03" db="EMBL/GenBank/DDBJ databases">
        <title>Comparative genomics of Weissella paramesenteroides.</title>
        <authorList>
            <person name="Kant R."/>
            <person name="Takala T."/>
            <person name="Saris P."/>
        </authorList>
    </citation>
    <scope>NUCLEOTIDE SEQUENCE [LARGE SCALE GENOMIC DNA]</scope>
    <source>
        <strain evidence="9 10">SJ27-4</strain>
    </source>
</reference>
<dbReference type="InterPro" id="IPR013750">
    <property type="entry name" value="GHMP_kinase_C_dom"/>
</dbReference>
<dbReference type="InterPro" id="IPR014721">
    <property type="entry name" value="Ribsml_uS5_D2-typ_fold_subgr"/>
</dbReference>
<dbReference type="Gene3D" id="3.30.70.890">
    <property type="entry name" value="GHMP kinase, C-terminal domain"/>
    <property type="match status" value="1"/>
</dbReference>
<dbReference type="InterPro" id="IPR036554">
    <property type="entry name" value="GHMP_kinase_C_sf"/>
</dbReference>
<dbReference type="EMBL" id="JAANXN010000004">
    <property type="protein sequence ID" value="MDF8370796.1"/>
    <property type="molecule type" value="Genomic_DNA"/>
</dbReference>
<feature type="domain" description="GHMP kinase N-terminal" evidence="7">
    <location>
        <begin position="75"/>
        <end position="170"/>
    </location>
</feature>
<evidence type="ECO:0000256" key="2">
    <source>
        <dbReference type="ARBA" id="ARBA00012958"/>
    </source>
</evidence>
<dbReference type="Proteomes" id="UP001215461">
    <property type="component" value="Unassembled WGS sequence"/>
</dbReference>